<name>A0ABC8RZI2_9AQUA</name>
<dbReference type="InterPro" id="IPR022709">
    <property type="entry name" value="SCAI"/>
</dbReference>
<feature type="chain" id="PRO_5044855729" evidence="1">
    <location>
        <begin position="22"/>
        <end position="308"/>
    </location>
</feature>
<dbReference type="Pfam" id="PF12070">
    <property type="entry name" value="SCAI"/>
    <property type="match status" value="1"/>
</dbReference>
<dbReference type="EMBL" id="CAUOFW020002031">
    <property type="protein sequence ID" value="CAK9150381.1"/>
    <property type="molecule type" value="Genomic_DNA"/>
</dbReference>
<proteinExistence type="predicted"/>
<sequence>MIKLNQAIVVVLLYSSSQIVCDAILSQQNQAYGDLVNQRPMQDDTSALRFTEFANQHTSMPESCLYSIKEATVAILVSPILLGTYCMTNWQQHDYCKVNSGVLCYVDFKNGYFAHFGIAINGAEKGELVAMLLSPTISSPIPASVDSSRHANGSLFTIFLTAPLQAFLLLLGFTGSEIEMKSGFQAMYSKAENLLSSSLNHWGSMLAASDNLDPVWAQVLSDPFLRRLLLRFMFCRVVLSLYAPTFNKTKFLPECMPCLPEDVLPMSTTSQTTVLQIADIFGATNKFIFSEGIMLSPSGHTNEESISS</sequence>
<accession>A0ABC8RZI2</accession>
<keyword evidence="1" id="KW-0732">Signal</keyword>
<evidence type="ECO:0000313" key="3">
    <source>
        <dbReference type="Proteomes" id="UP001642360"/>
    </source>
</evidence>
<evidence type="ECO:0000256" key="1">
    <source>
        <dbReference type="SAM" id="SignalP"/>
    </source>
</evidence>
<dbReference type="Proteomes" id="UP001642360">
    <property type="component" value="Unassembled WGS sequence"/>
</dbReference>
<reference evidence="2 3" key="1">
    <citation type="submission" date="2024-02" db="EMBL/GenBank/DDBJ databases">
        <authorList>
            <person name="Vignale AGUSTIN F."/>
            <person name="Sosa J E."/>
            <person name="Modenutti C."/>
        </authorList>
    </citation>
    <scope>NUCLEOTIDE SEQUENCE [LARGE SCALE GENOMIC DNA]</scope>
</reference>
<organism evidence="2 3">
    <name type="scientific">Ilex paraguariensis</name>
    <name type="common">yerba mate</name>
    <dbReference type="NCBI Taxonomy" id="185542"/>
    <lineage>
        <taxon>Eukaryota</taxon>
        <taxon>Viridiplantae</taxon>
        <taxon>Streptophyta</taxon>
        <taxon>Embryophyta</taxon>
        <taxon>Tracheophyta</taxon>
        <taxon>Spermatophyta</taxon>
        <taxon>Magnoliopsida</taxon>
        <taxon>eudicotyledons</taxon>
        <taxon>Gunneridae</taxon>
        <taxon>Pentapetalae</taxon>
        <taxon>asterids</taxon>
        <taxon>campanulids</taxon>
        <taxon>Aquifoliales</taxon>
        <taxon>Aquifoliaceae</taxon>
        <taxon>Ilex</taxon>
    </lineage>
</organism>
<gene>
    <name evidence="2" type="ORF">ILEXP_LOCUS18528</name>
</gene>
<evidence type="ECO:0000313" key="2">
    <source>
        <dbReference type="EMBL" id="CAK9150381.1"/>
    </source>
</evidence>
<protein>
    <submittedName>
        <fullName evidence="2">Uncharacterized protein</fullName>
    </submittedName>
</protein>
<dbReference type="AlphaFoldDB" id="A0ABC8RZI2"/>
<comment type="caution">
    <text evidence="2">The sequence shown here is derived from an EMBL/GenBank/DDBJ whole genome shotgun (WGS) entry which is preliminary data.</text>
</comment>
<keyword evidence="3" id="KW-1185">Reference proteome</keyword>
<feature type="signal peptide" evidence="1">
    <location>
        <begin position="1"/>
        <end position="21"/>
    </location>
</feature>
<dbReference type="PANTHER" id="PTHR21243">
    <property type="entry name" value="PROTEIN SCAI"/>
    <property type="match status" value="1"/>
</dbReference>